<name>A0A955I379_9BACT</name>
<dbReference type="InterPro" id="IPR012902">
    <property type="entry name" value="N_methyl_site"/>
</dbReference>
<dbReference type="NCBIfam" id="TIGR02532">
    <property type="entry name" value="IV_pilin_GFxxxE"/>
    <property type="match status" value="1"/>
</dbReference>
<feature type="compositionally biased region" description="Low complexity" evidence="1">
    <location>
        <begin position="302"/>
        <end position="311"/>
    </location>
</feature>
<feature type="compositionally biased region" description="Gly residues" evidence="1">
    <location>
        <begin position="285"/>
        <end position="301"/>
    </location>
</feature>
<reference evidence="3" key="2">
    <citation type="journal article" date="2021" name="Microbiome">
        <title>Successional dynamics and alternative stable states in a saline activated sludge microbial community over 9 years.</title>
        <authorList>
            <person name="Wang Y."/>
            <person name="Ye J."/>
            <person name="Ju F."/>
            <person name="Liu L."/>
            <person name="Boyd J.A."/>
            <person name="Deng Y."/>
            <person name="Parks D.H."/>
            <person name="Jiang X."/>
            <person name="Yin X."/>
            <person name="Woodcroft B.J."/>
            <person name="Tyson G.W."/>
            <person name="Hugenholtz P."/>
            <person name="Polz M.F."/>
            <person name="Zhang T."/>
        </authorList>
    </citation>
    <scope>NUCLEOTIDE SEQUENCE</scope>
    <source>
        <strain evidence="3">HKST-UBA17</strain>
    </source>
</reference>
<dbReference type="PROSITE" id="PS00409">
    <property type="entry name" value="PROKAR_NTER_METHYL"/>
    <property type="match status" value="1"/>
</dbReference>
<dbReference type="Pfam" id="PF07963">
    <property type="entry name" value="N_methyl"/>
    <property type="match status" value="1"/>
</dbReference>
<dbReference type="InterPro" id="IPR045584">
    <property type="entry name" value="Pilin-like"/>
</dbReference>
<protein>
    <submittedName>
        <fullName evidence="3">Prepilin-type N-terminal cleavage/methylation domain-containing protein</fullName>
    </submittedName>
</protein>
<reference evidence="3" key="1">
    <citation type="submission" date="2020-04" db="EMBL/GenBank/DDBJ databases">
        <authorList>
            <person name="Zhang T."/>
        </authorList>
    </citation>
    <scope>NUCLEOTIDE SEQUENCE</scope>
    <source>
        <strain evidence="3">HKST-UBA17</strain>
    </source>
</reference>
<sequence length="320" mass="34805">MRSQIKYRGFTLIEMLIVMAIFTAIFGISISAFSGLRTSIQMNQRVEDIKQNMRWVQRAAVLLKRDPGENWVYGIGVDFSNIYTTEEYQVFKWCANGEEFNETPGAQSYFPSHLDPGDNDYDLVTQGTLPFTDSNKPNYIDGTFCDPVIVGTSQSGRLASMPTTGSGLVSGNGPQGQWLIDKPLRVGFLRGIQIPAFILFESVTGNVFFYDQNGVIMNYESDGVPENNPIDLTFVIATPNGSRGQKITIAHDSGKVTVESVDQATILTEFDFDPPLGVDDNVNLSGGGGSDQDPPVGGGGSEETPPTGGDPINPPVFDTF</sequence>
<keyword evidence="2" id="KW-0472">Membrane</keyword>
<gene>
    <name evidence="3" type="ORF">KC685_03795</name>
</gene>
<evidence type="ECO:0000313" key="3">
    <source>
        <dbReference type="EMBL" id="MCA9377016.1"/>
    </source>
</evidence>
<dbReference type="Gene3D" id="3.30.700.10">
    <property type="entry name" value="Glycoprotein, Type 4 Pilin"/>
    <property type="match status" value="1"/>
</dbReference>
<feature type="transmembrane region" description="Helical" evidence="2">
    <location>
        <begin position="12"/>
        <end position="36"/>
    </location>
</feature>
<dbReference type="EMBL" id="JAGQLN010000014">
    <property type="protein sequence ID" value="MCA9377016.1"/>
    <property type="molecule type" value="Genomic_DNA"/>
</dbReference>
<evidence type="ECO:0000313" key="4">
    <source>
        <dbReference type="Proteomes" id="UP000741282"/>
    </source>
</evidence>
<comment type="caution">
    <text evidence="3">The sequence shown here is derived from an EMBL/GenBank/DDBJ whole genome shotgun (WGS) entry which is preliminary data.</text>
</comment>
<organism evidence="3 4">
    <name type="scientific">Candidatus Dojkabacteria bacterium</name>
    <dbReference type="NCBI Taxonomy" id="2099670"/>
    <lineage>
        <taxon>Bacteria</taxon>
        <taxon>Candidatus Dojkabacteria</taxon>
    </lineage>
</organism>
<keyword evidence="2" id="KW-0812">Transmembrane</keyword>
<dbReference type="SUPFAM" id="SSF54523">
    <property type="entry name" value="Pili subunits"/>
    <property type="match status" value="1"/>
</dbReference>
<evidence type="ECO:0000256" key="2">
    <source>
        <dbReference type="SAM" id="Phobius"/>
    </source>
</evidence>
<feature type="region of interest" description="Disordered" evidence="1">
    <location>
        <begin position="277"/>
        <end position="320"/>
    </location>
</feature>
<evidence type="ECO:0000256" key="1">
    <source>
        <dbReference type="SAM" id="MobiDB-lite"/>
    </source>
</evidence>
<dbReference type="AlphaFoldDB" id="A0A955I379"/>
<keyword evidence="2" id="KW-1133">Transmembrane helix</keyword>
<dbReference type="Proteomes" id="UP000741282">
    <property type="component" value="Unassembled WGS sequence"/>
</dbReference>
<accession>A0A955I379</accession>
<proteinExistence type="predicted"/>